<evidence type="ECO:0000313" key="3">
    <source>
        <dbReference type="Proteomes" id="UP000642920"/>
    </source>
</evidence>
<evidence type="ECO:0000313" key="2">
    <source>
        <dbReference type="EMBL" id="MBL0763625.1"/>
    </source>
</evidence>
<sequence length="105" mass="11772">MKRILSIILLFICLSMAFQCENDGTSEMVEAEIIFTGLVAADGCGWLLEINDQSFSPVELPESFQKKNITVQVMVKYLDSAFQCGMSPDNKIPQVEILKIKHLSE</sequence>
<keyword evidence="3" id="KW-1185">Reference proteome</keyword>
<dbReference type="Proteomes" id="UP000642920">
    <property type="component" value="Unassembled WGS sequence"/>
</dbReference>
<gene>
    <name evidence="2" type="ORF">JKP34_00080</name>
</gene>
<name>A0A937DH39_9BACT</name>
<evidence type="ECO:0008006" key="4">
    <source>
        <dbReference type="Google" id="ProtNLM"/>
    </source>
</evidence>
<accession>A0A937DH39</accession>
<dbReference type="RefSeq" id="WP_201916436.1">
    <property type="nucleotide sequence ID" value="NZ_JAERQG010000001.1"/>
</dbReference>
<dbReference type="AlphaFoldDB" id="A0A937DH39"/>
<organism evidence="2 3">
    <name type="scientific">Marivirga atlantica</name>
    <dbReference type="NCBI Taxonomy" id="1548457"/>
    <lineage>
        <taxon>Bacteria</taxon>
        <taxon>Pseudomonadati</taxon>
        <taxon>Bacteroidota</taxon>
        <taxon>Cytophagia</taxon>
        <taxon>Cytophagales</taxon>
        <taxon>Marivirgaceae</taxon>
        <taxon>Marivirga</taxon>
    </lineage>
</organism>
<dbReference type="EMBL" id="JAERQG010000001">
    <property type="protein sequence ID" value="MBL0763625.1"/>
    <property type="molecule type" value="Genomic_DNA"/>
</dbReference>
<feature type="chain" id="PRO_5037772683" description="Lipoprotein" evidence="1">
    <location>
        <begin position="18"/>
        <end position="105"/>
    </location>
</feature>
<proteinExistence type="predicted"/>
<evidence type="ECO:0000256" key="1">
    <source>
        <dbReference type="SAM" id="SignalP"/>
    </source>
</evidence>
<reference evidence="2" key="1">
    <citation type="submission" date="2021-01" db="EMBL/GenBank/DDBJ databases">
        <title>Marivirga sp. nov., isolated from intertidal surface sediments.</title>
        <authorList>
            <person name="Zhang M."/>
        </authorList>
    </citation>
    <scope>NUCLEOTIDE SEQUENCE</scope>
    <source>
        <strain evidence="2">SM1354</strain>
    </source>
</reference>
<keyword evidence="1" id="KW-0732">Signal</keyword>
<feature type="signal peptide" evidence="1">
    <location>
        <begin position="1"/>
        <end position="17"/>
    </location>
</feature>
<protein>
    <recommendedName>
        <fullName evidence="4">Lipoprotein</fullName>
    </recommendedName>
</protein>
<comment type="caution">
    <text evidence="2">The sequence shown here is derived from an EMBL/GenBank/DDBJ whole genome shotgun (WGS) entry which is preliminary data.</text>
</comment>